<protein>
    <submittedName>
        <fullName evidence="1">Uncharacterized protein</fullName>
    </submittedName>
</protein>
<gene>
    <name evidence="1" type="ORF">DA73_0203820</name>
</gene>
<comment type="caution">
    <text evidence="1">The sequence shown here is derived from an EMBL/GenBank/DDBJ whole genome shotgun (WGS) entry which is preliminary data.</text>
</comment>
<organism evidence="1">
    <name type="scientific">Tolypothrix bouteillei VB521301</name>
    <dbReference type="NCBI Taxonomy" id="1479485"/>
    <lineage>
        <taxon>Bacteria</taxon>
        <taxon>Bacillati</taxon>
        <taxon>Cyanobacteriota</taxon>
        <taxon>Cyanophyceae</taxon>
        <taxon>Nostocales</taxon>
        <taxon>Tolypothrichaceae</taxon>
        <taxon>Tolypothrix</taxon>
    </lineage>
</organism>
<dbReference type="AlphaFoldDB" id="A0A0C1NKZ9"/>
<dbReference type="OrthoDB" id="9831252at2"/>
<proteinExistence type="predicted"/>
<sequence>MTDNFDKSNSELSQAAEDLLKRASSQLTFNMRSHSKTKSQAHHLWYGFGTKFGTEGALIATYSDNCCE</sequence>
<evidence type="ECO:0000313" key="1">
    <source>
        <dbReference type="EMBL" id="KIE13506.1"/>
    </source>
</evidence>
<dbReference type="EMBL" id="JHEG02000016">
    <property type="protein sequence ID" value="KIE13506.1"/>
    <property type="molecule type" value="Genomic_DNA"/>
</dbReference>
<name>A0A0C1NKZ9_9CYAN</name>
<accession>A0A0C1NKZ9</accession>
<reference evidence="1" key="1">
    <citation type="journal article" date="2015" name="Genome Announc.">
        <title>Draft Genome Sequence of Tolypothrix boutellei Strain VB521301.</title>
        <authorList>
            <person name="Chandrababunaidu M.M."/>
            <person name="Singh D."/>
            <person name="Sen D."/>
            <person name="Bhan S."/>
            <person name="Das S."/>
            <person name="Gupta A."/>
            <person name="Adhikary S.P."/>
            <person name="Tripathy S."/>
        </authorList>
    </citation>
    <scope>NUCLEOTIDE SEQUENCE</scope>
    <source>
        <strain evidence="1">VB521301</strain>
    </source>
</reference>